<name>A0A346NQ26_9ALTE</name>
<dbReference type="PANTHER" id="PTHR30606:SF9">
    <property type="entry name" value="LIPID A BIOSYNTHESIS LAUROYLTRANSFERASE"/>
    <property type="match status" value="1"/>
</dbReference>
<keyword evidence="6 7" id="KW-0012">Acyltransferase</keyword>
<evidence type="ECO:0000313" key="8">
    <source>
        <dbReference type="Proteomes" id="UP000262073"/>
    </source>
</evidence>
<evidence type="ECO:0000256" key="5">
    <source>
        <dbReference type="ARBA" id="ARBA00023136"/>
    </source>
</evidence>
<dbReference type="EMBL" id="CP031769">
    <property type="protein sequence ID" value="AXR07633.1"/>
    <property type="molecule type" value="Genomic_DNA"/>
</dbReference>
<organism evidence="7 8">
    <name type="scientific">Salinimonas sediminis</name>
    <dbReference type="NCBI Taxonomy" id="2303538"/>
    <lineage>
        <taxon>Bacteria</taxon>
        <taxon>Pseudomonadati</taxon>
        <taxon>Pseudomonadota</taxon>
        <taxon>Gammaproteobacteria</taxon>
        <taxon>Alteromonadales</taxon>
        <taxon>Alteromonadaceae</taxon>
        <taxon>Alteromonas/Salinimonas group</taxon>
        <taxon>Salinimonas</taxon>
    </lineage>
</organism>
<comment type="subcellular location">
    <subcellularLocation>
        <location evidence="1">Cell inner membrane</location>
    </subcellularLocation>
</comment>
<gene>
    <name evidence="7" type="ORF">D0Y50_15455</name>
</gene>
<dbReference type="GO" id="GO:0016746">
    <property type="term" value="F:acyltransferase activity"/>
    <property type="evidence" value="ECO:0007669"/>
    <property type="project" value="UniProtKB-KW"/>
</dbReference>
<evidence type="ECO:0000256" key="6">
    <source>
        <dbReference type="ARBA" id="ARBA00023315"/>
    </source>
</evidence>
<dbReference type="KEGG" id="salm:D0Y50_15455"/>
<evidence type="ECO:0000313" key="7">
    <source>
        <dbReference type="EMBL" id="AXR07633.1"/>
    </source>
</evidence>
<accession>A0A346NQ26</accession>
<evidence type="ECO:0000256" key="4">
    <source>
        <dbReference type="ARBA" id="ARBA00022679"/>
    </source>
</evidence>
<dbReference type="Pfam" id="PF03279">
    <property type="entry name" value="Lip_A_acyltrans"/>
    <property type="match status" value="1"/>
</dbReference>
<proteinExistence type="predicted"/>
<dbReference type="PANTHER" id="PTHR30606">
    <property type="entry name" value="LIPID A BIOSYNTHESIS LAUROYL ACYLTRANSFERASE"/>
    <property type="match status" value="1"/>
</dbReference>
<dbReference type="OrthoDB" id="9808633at2"/>
<keyword evidence="5" id="KW-0472">Membrane</keyword>
<dbReference type="CDD" id="cd07984">
    <property type="entry name" value="LPLAT_LABLAT-like"/>
    <property type="match status" value="1"/>
</dbReference>
<dbReference type="GO" id="GO:0005886">
    <property type="term" value="C:plasma membrane"/>
    <property type="evidence" value="ECO:0007669"/>
    <property type="project" value="UniProtKB-SubCell"/>
</dbReference>
<keyword evidence="3" id="KW-0997">Cell inner membrane</keyword>
<dbReference type="AlphaFoldDB" id="A0A346NQ26"/>
<keyword evidence="2" id="KW-1003">Cell membrane</keyword>
<sequence>MPVAHSPTEQHWSQIREGGTLAAMRLVFLIYRIGGRRVFSLIMYPVALYFVLCRSAQRKASLQFLLAHYRCRPEWWQSKPGYRHVLLHFKSFAEVILDKMLGWLDELSTDDFVLTSPEQIDALHEDPRGQLIIGSHFGNLEFCRGFMHRYRSQVINILVYDKHAGNFVKMMQKENDASRLNVFQVDEFDVTTIMQLKDKVDAGEWVFIAGDRVPLSGLERTVEVQFLGEQAPLPIGPYMLAKALECPVKLMFAYRSEAVDNKVLFDVSPLCDKLQINRKTRQQDLQSYAQQFSTKLEEHCLNAPYQWFNFYDFWQPGTSVATPAGNQQEAK</sequence>
<dbReference type="RefSeq" id="WP_108567362.1">
    <property type="nucleotide sequence ID" value="NZ_CP031769.1"/>
</dbReference>
<evidence type="ECO:0000256" key="3">
    <source>
        <dbReference type="ARBA" id="ARBA00022519"/>
    </source>
</evidence>
<dbReference type="InterPro" id="IPR004960">
    <property type="entry name" value="LipA_acyltrans"/>
</dbReference>
<evidence type="ECO:0000256" key="1">
    <source>
        <dbReference type="ARBA" id="ARBA00004533"/>
    </source>
</evidence>
<evidence type="ECO:0000256" key="2">
    <source>
        <dbReference type="ARBA" id="ARBA00022475"/>
    </source>
</evidence>
<dbReference type="Proteomes" id="UP000262073">
    <property type="component" value="Chromosome"/>
</dbReference>
<protein>
    <submittedName>
        <fullName evidence="7">Acyltransferase</fullName>
    </submittedName>
</protein>
<keyword evidence="8" id="KW-1185">Reference proteome</keyword>
<keyword evidence="4 7" id="KW-0808">Transferase</keyword>
<dbReference type="GO" id="GO:0009247">
    <property type="term" value="P:glycolipid biosynthetic process"/>
    <property type="evidence" value="ECO:0007669"/>
    <property type="project" value="UniProtKB-ARBA"/>
</dbReference>
<reference evidence="7 8" key="1">
    <citation type="submission" date="2018-08" db="EMBL/GenBank/DDBJ databases">
        <title>Salinimonas sediminis sp. nov., a piezophilic bacterium isolated from a deep-sea sediment sample from the New Britain Trench.</title>
        <authorList>
            <person name="Cao J."/>
        </authorList>
    </citation>
    <scope>NUCLEOTIDE SEQUENCE [LARGE SCALE GENOMIC DNA]</scope>
    <source>
        <strain evidence="7 8">N102</strain>
    </source>
</reference>